<sequence>MMRLFRNAVVTALGGLLLATALPTGSAAAMDGGFAWVGPKGKPYFVQQLPPNKCMSMEQEARGAQNYMSKPLAVYSEKNCKGKELRLGPRREAPKNFPFKSLRYDPR</sequence>
<evidence type="ECO:0000313" key="3">
    <source>
        <dbReference type="EMBL" id="MBO0656301.1"/>
    </source>
</evidence>
<dbReference type="EMBL" id="JAFMOF010000004">
    <property type="protein sequence ID" value="MBO0656301.1"/>
    <property type="molecule type" value="Genomic_DNA"/>
</dbReference>
<comment type="caution">
    <text evidence="3">The sequence shown here is derived from an EMBL/GenBank/DDBJ whole genome shotgun (WGS) entry which is preliminary data.</text>
</comment>
<keyword evidence="2" id="KW-0732">Signal</keyword>
<name>A0A939FTA6_9ACTN</name>
<gene>
    <name evidence="3" type="ORF">J1792_27075</name>
</gene>
<dbReference type="AlphaFoldDB" id="A0A939FTA6"/>
<protein>
    <submittedName>
        <fullName evidence="3">Uncharacterized protein</fullName>
    </submittedName>
</protein>
<feature type="compositionally biased region" description="Basic and acidic residues" evidence="1">
    <location>
        <begin position="84"/>
        <end position="94"/>
    </location>
</feature>
<proteinExistence type="predicted"/>
<keyword evidence="4" id="KW-1185">Reference proteome</keyword>
<evidence type="ECO:0000256" key="2">
    <source>
        <dbReference type="SAM" id="SignalP"/>
    </source>
</evidence>
<evidence type="ECO:0000313" key="4">
    <source>
        <dbReference type="Proteomes" id="UP000664781"/>
    </source>
</evidence>
<feature type="region of interest" description="Disordered" evidence="1">
    <location>
        <begin position="84"/>
        <end position="107"/>
    </location>
</feature>
<feature type="chain" id="PRO_5039137844" evidence="2">
    <location>
        <begin position="30"/>
        <end position="107"/>
    </location>
</feature>
<organism evidence="3 4">
    <name type="scientific">Streptomyces triculaminicus</name>
    <dbReference type="NCBI Taxonomy" id="2816232"/>
    <lineage>
        <taxon>Bacteria</taxon>
        <taxon>Bacillati</taxon>
        <taxon>Actinomycetota</taxon>
        <taxon>Actinomycetes</taxon>
        <taxon>Kitasatosporales</taxon>
        <taxon>Streptomycetaceae</taxon>
        <taxon>Streptomyces</taxon>
    </lineage>
</organism>
<reference evidence="3" key="1">
    <citation type="submission" date="2021-03" db="EMBL/GenBank/DDBJ databases">
        <title>Streptomyces strains.</title>
        <authorList>
            <person name="Lund M.B."/>
            <person name="Toerring T."/>
        </authorList>
    </citation>
    <scope>NUCLEOTIDE SEQUENCE</scope>
    <source>
        <strain evidence="3">JCM 4242</strain>
    </source>
</reference>
<evidence type="ECO:0000256" key="1">
    <source>
        <dbReference type="SAM" id="MobiDB-lite"/>
    </source>
</evidence>
<accession>A0A939FTA6</accession>
<feature type="signal peptide" evidence="2">
    <location>
        <begin position="1"/>
        <end position="29"/>
    </location>
</feature>
<dbReference type="Proteomes" id="UP000664781">
    <property type="component" value="Unassembled WGS sequence"/>
</dbReference>